<feature type="domain" description="AB hydrolase-1" evidence="1">
    <location>
        <begin position="27"/>
        <end position="201"/>
    </location>
</feature>
<dbReference type="Proteomes" id="UP000778951">
    <property type="component" value="Unassembled WGS sequence"/>
</dbReference>
<evidence type="ECO:0000259" key="1">
    <source>
        <dbReference type="Pfam" id="PF00561"/>
    </source>
</evidence>
<dbReference type="InterPro" id="IPR029058">
    <property type="entry name" value="AB_hydrolase_fold"/>
</dbReference>
<keyword evidence="3" id="KW-1185">Reference proteome</keyword>
<dbReference type="Pfam" id="PF00561">
    <property type="entry name" value="Abhydrolase_1"/>
    <property type="match status" value="1"/>
</dbReference>
<dbReference type="Gene3D" id="3.40.50.1820">
    <property type="entry name" value="alpha/beta hydrolase"/>
    <property type="match status" value="1"/>
</dbReference>
<reference evidence="2" key="1">
    <citation type="submission" date="2020-03" db="EMBL/GenBank/DDBJ databases">
        <title>Spirochaetal bacteria isolated from arthropods constitute a novel genus Entomospira genus novum within the order Spirochaetales.</title>
        <authorList>
            <person name="Grana-Miraglia L."/>
            <person name="Sikutova S."/>
            <person name="Fingerle V."/>
            <person name="Sing A."/>
            <person name="Castillo-Ramirez S."/>
            <person name="Margos G."/>
            <person name="Rudolf I."/>
        </authorList>
    </citation>
    <scope>NUCLEOTIDE SEQUENCE</scope>
    <source>
        <strain evidence="2">BR149</strain>
    </source>
</reference>
<gene>
    <name evidence="2" type="ORF">HCT48_08160</name>
</gene>
<dbReference type="AlphaFoldDB" id="A0A968GLW1"/>
<keyword evidence="2" id="KW-0378">Hydrolase</keyword>
<dbReference type="GO" id="GO:0016787">
    <property type="term" value="F:hydrolase activity"/>
    <property type="evidence" value="ECO:0007669"/>
    <property type="project" value="UniProtKB-KW"/>
</dbReference>
<organism evidence="2 3">
    <name type="scientific">Entomospira culicis</name>
    <dbReference type="NCBI Taxonomy" id="2719989"/>
    <lineage>
        <taxon>Bacteria</taxon>
        <taxon>Pseudomonadati</taxon>
        <taxon>Spirochaetota</taxon>
        <taxon>Spirochaetia</taxon>
        <taxon>Spirochaetales</taxon>
        <taxon>Spirochaetaceae</taxon>
        <taxon>Entomospira</taxon>
    </lineage>
</organism>
<sequence length="281" mass="31675">MQEGVLYIKNGEKIGYRRAGVADKQKVLLLNGHEGYSSFYMQLMVKLAQEYDVLMIDLRGCGQSSYLRSFSSFAELAVDVQEVLGYLSYRDAYLIGWLYGGAVALELAAINPEIKGCILLSSIGLQGYRTFPSLQKNVDEIGVHEEVKKQLMLRKLNTLLLEIYQEQEMLWSDLLGQRVEGMLPVAGEVEAWQDVAMAYKMAMLRFNMSKEFNGIIAGSGRIAKINCPLLIVYPHADKAMDFSIWRREELQQREEATKICLLPAKSARANLLLGVIQEFVG</sequence>
<dbReference type="PANTHER" id="PTHR43798">
    <property type="entry name" value="MONOACYLGLYCEROL LIPASE"/>
    <property type="match status" value="1"/>
</dbReference>
<proteinExistence type="predicted"/>
<dbReference type="RefSeq" id="WP_167696475.1">
    <property type="nucleotide sequence ID" value="NZ_CP118182.1"/>
</dbReference>
<accession>A0A968GLW1</accession>
<evidence type="ECO:0000313" key="2">
    <source>
        <dbReference type="EMBL" id="NIZ70180.1"/>
    </source>
</evidence>
<name>A0A968GLW1_9SPIO</name>
<dbReference type="EMBL" id="JAATLM010000002">
    <property type="protein sequence ID" value="NIZ70180.1"/>
    <property type="molecule type" value="Genomic_DNA"/>
</dbReference>
<dbReference type="InterPro" id="IPR050266">
    <property type="entry name" value="AB_hydrolase_sf"/>
</dbReference>
<dbReference type="InterPro" id="IPR000073">
    <property type="entry name" value="AB_hydrolase_1"/>
</dbReference>
<dbReference type="SUPFAM" id="SSF53474">
    <property type="entry name" value="alpha/beta-Hydrolases"/>
    <property type="match status" value="1"/>
</dbReference>
<comment type="caution">
    <text evidence="2">The sequence shown here is derived from an EMBL/GenBank/DDBJ whole genome shotgun (WGS) entry which is preliminary data.</text>
</comment>
<evidence type="ECO:0000313" key="3">
    <source>
        <dbReference type="Proteomes" id="UP000778951"/>
    </source>
</evidence>
<protein>
    <submittedName>
        <fullName evidence="2">Alpha/beta hydrolase</fullName>
    </submittedName>
</protein>